<feature type="transmembrane region" description="Helical" evidence="1">
    <location>
        <begin position="101"/>
        <end position="126"/>
    </location>
</feature>
<proteinExistence type="predicted"/>
<dbReference type="EMBL" id="JFKC01000021">
    <property type="protein sequence ID" value="OSQ46999.1"/>
    <property type="molecule type" value="Genomic_DNA"/>
</dbReference>
<feature type="transmembrane region" description="Helical" evidence="1">
    <location>
        <begin position="132"/>
        <end position="155"/>
    </location>
</feature>
<keyword evidence="1" id="KW-1133">Transmembrane helix</keyword>
<dbReference type="InterPro" id="IPR018723">
    <property type="entry name" value="DUF2254_membrane"/>
</dbReference>
<feature type="transmembrane region" description="Helical" evidence="1">
    <location>
        <begin position="20"/>
        <end position="37"/>
    </location>
</feature>
<dbReference type="RefSeq" id="WP_085640421.1">
    <property type="nucleotide sequence ID" value="NZ_JFKC01000021.1"/>
</dbReference>
<keyword evidence="1" id="KW-0472">Membrane</keyword>
<evidence type="ECO:0000256" key="1">
    <source>
        <dbReference type="SAM" id="Phobius"/>
    </source>
</evidence>
<dbReference type="STRING" id="1123756.MGEO_16545"/>
<accession>A0A1X4NHK9</accession>
<dbReference type="AlphaFoldDB" id="A0A1X4NHK9"/>
<comment type="caution">
    <text evidence="2">The sequence shown here is derived from an EMBL/GenBank/DDBJ whole genome shotgun (WGS) entry which is preliminary data.</text>
</comment>
<feature type="transmembrane region" description="Helical" evidence="1">
    <location>
        <begin position="57"/>
        <end position="80"/>
    </location>
</feature>
<dbReference type="OrthoDB" id="2955631at2"/>
<dbReference type="Pfam" id="PF10011">
    <property type="entry name" value="DUF2254"/>
    <property type="match status" value="1"/>
</dbReference>
<organism evidence="2 3">
    <name type="scientific">Marivita geojedonensis</name>
    <dbReference type="NCBI Taxonomy" id="1123756"/>
    <lineage>
        <taxon>Bacteria</taxon>
        <taxon>Pseudomonadati</taxon>
        <taxon>Pseudomonadota</taxon>
        <taxon>Alphaproteobacteria</taxon>
        <taxon>Rhodobacterales</taxon>
        <taxon>Roseobacteraceae</taxon>
        <taxon>Marivita</taxon>
    </lineage>
</organism>
<dbReference type="Proteomes" id="UP000193926">
    <property type="component" value="Unassembled WGS sequence"/>
</dbReference>
<name>A0A1X4NHK9_9RHOB</name>
<evidence type="ECO:0000313" key="2">
    <source>
        <dbReference type="EMBL" id="OSQ46999.1"/>
    </source>
</evidence>
<sequence>MRERIWLWLKRLWRRPGIRISAFGAAALLVALIAPLLDRSLPASLAERFSRDAVLPILNILASSMLAVTTFSLGIMVQAFRSAAGQATPRVYRLLMQDMTTLNVMSVFVGAFLFSLAAIVMFRAGYYGDSAAVIVFAMTLVCIVMIVVAILRWIAHLSQLGSLHHTLTMVEQAARPPLERLAHKPNLGARAASDAPRAPDEATPLRSPRSGFVQFISLSELNDQLEKQNATLWVYTPPGSWVLKDTPLAFVDGDCDTDALLENFKLGDERTVEQDARFGLVILSEVASRALSPGVNDPGTAIDVIHRIERILWDLGQGMTAEDRDTETQFARVIIGTVSADDLLHDGFASLMQDGGNRFDVMAQMLKAANRLSKSDWSDLAKAAERTRDATLGIIDRRIDDPDAVKALHQKAKEV</sequence>
<evidence type="ECO:0008006" key="4">
    <source>
        <dbReference type="Google" id="ProtNLM"/>
    </source>
</evidence>
<gene>
    <name evidence="2" type="ORF">MGEO_16545</name>
</gene>
<keyword evidence="3" id="KW-1185">Reference proteome</keyword>
<keyword evidence="1" id="KW-0812">Transmembrane</keyword>
<reference evidence="2 3" key="1">
    <citation type="submission" date="2014-03" db="EMBL/GenBank/DDBJ databases">
        <title>The draft genome sequence of Marivita geojedonensis KCTC 23882.</title>
        <authorList>
            <person name="Lai Q."/>
            <person name="Shao Z."/>
        </authorList>
    </citation>
    <scope>NUCLEOTIDE SEQUENCE [LARGE SCALE GENOMIC DNA]</scope>
    <source>
        <strain evidence="2 3">DPG-138</strain>
    </source>
</reference>
<protein>
    <recommendedName>
        <fullName evidence="4">DUF2254 domain-containing protein</fullName>
    </recommendedName>
</protein>
<evidence type="ECO:0000313" key="3">
    <source>
        <dbReference type="Proteomes" id="UP000193926"/>
    </source>
</evidence>